<dbReference type="EMBL" id="CAADRP010001555">
    <property type="protein sequence ID" value="VFU41000.1"/>
    <property type="molecule type" value="Genomic_DNA"/>
</dbReference>
<name>A0A6N2LZH5_SALVM</name>
<protein>
    <recommendedName>
        <fullName evidence="2">C2 domain-containing protein</fullName>
    </recommendedName>
</protein>
<evidence type="ECO:0000313" key="3">
    <source>
        <dbReference type="EMBL" id="VFU41000.1"/>
    </source>
</evidence>
<dbReference type="PANTHER" id="PTHR31425">
    <property type="entry name" value="PHOSPHORIBOSYLANTHRANILATE TRANSFERASE ISOFORM 1"/>
    <property type="match status" value="1"/>
</dbReference>
<reference evidence="3" key="1">
    <citation type="submission" date="2019-03" db="EMBL/GenBank/DDBJ databases">
        <authorList>
            <person name="Mank J."/>
            <person name="Almeida P."/>
        </authorList>
    </citation>
    <scope>NUCLEOTIDE SEQUENCE</scope>
    <source>
        <strain evidence="3">78183</strain>
    </source>
</reference>
<keyword evidence="1" id="KW-0472">Membrane</keyword>
<dbReference type="SUPFAM" id="SSF49562">
    <property type="entry name" value="C2 domain (Calcium/lipid-binding domain, CaLB)"/>
    <property type="match status" value="1"/>
</dbReference>
<dbReference type="Pfam" id="PF00168">
    <property type="entry name" value="C2"/>
    <property type="match status" value="1"/>
</dbReference>
<feature type="transmembrane region" description="Helical" evidence="1">
    <location>
        <begin position="110"/>
        <end position="132"/>
    </location>
</feature>
<dbReference type="InterPro" id="IPR035892">
    <property type="entry name" value="C2_domain_sf"/>
</dbReference>
<organism evidence="3">
    <name type="scientific">Salix viminalis</name>
    <name type="common">Common osier</name>
    <name type="synonym">Basket willow</name>
    <dbReference type="NCBI Taxonomy" id="40686"/>
    <lineage>
        <taxon>Eukaryota</taxon>
        <taxon>Viridiplantae</taxon>
        <taxon>Streptophyta</taxon>
        <taxon>Embryophyta</taxon>
        <taxon>Tracheophyta</taxon>
        <taxon>Spermatophyta</taxon>
        <taxon>Magnoliopsida</taxon>
        <taxon>eudicotyledons</taxon>
        <taxon>Gunneridae</taxon>
        <taxon>Pentapetalae</taxon>
        <taxon>rosids</taxon>
        <taxon>fabids</taxon>
        <taxon>Malpighiales</taxon>
        <taxon>Salicaceae</taxon>
        <taxon>Saliceae</taxon>
        <taxon>Salix</taxon>
    </lineage>
</organism>
<dbReference type="PANTHER" id="PTHR31425:SF32">
    <property type="entry name" value="MULTIPLE C2 DOMAIN AND TRANSMEMBRANE REGION PROTEIN 9"/>
    <property type="match status" value="1"/>
</dbReference>
<dbReference type="AlphaFoldDB" id="A0A6N2LZH5"/>
<feature type="transmembrane region" description="Helical" evidence="1">
    <location>
        <begin position="81"/>
        <end position="98"/>
    </location>
</feature>
<proteinExistence type="predicted"/>
<gene>
    <name evidence="3" type="ORF">SVIM_LOCUS239014</name>
</gene>
<dbReference type="Gene3D" id="2.60.40.150">
    <property type="entry name" value="C2 domain"/>
    <property type="match status" value="1"/>
</dbReference>
<feature type="domain" description="C2" evidence="2">
    <location>
        <begin position="1"/>
        <end position="127"/>
    </location>
</feature>
<sequence length="142" mass="16857">MSSTSQLHYSSDLRPTAKKLYGHLNADGLHPMKTREEKGTSDTYCVVKYGQKWVRTRTIINSLSPKYNEQYTWEVLILQQFSLWVCSITTSLLVPMVIKTQKSVRFGYDYLPLKLVMFIHTRIHFWFFILLVSRRWASYIWP</sequence>
<keyword evidence="1" id="KW-0812">Transmembrane</keyword>
<evidence type="ECO:0000259" key="2">
    <source>
        <dbReference type="PROSITE" id="PS50004"/>
    </source>
</evidence>
<dbReference type="InterPro" id="IPR000008">
    <property type="entry name" value="C2_dom"/>
</dbReference>
<evidence type="ECO:0000256" key="1">
    <source>
        <dbReference type="SAM" id="Phobius"/>
    </source>
</evidence>
<keyword evidence="1" id="KW-1133">Transmembrane helix</keyword>
<accession>A0A6N2LZH5</accession>
<dbReference type="PROSITE" id="PS50004">
    <property type="entry name" value="C2"/>
    <property type="match status" value="1"/>
</dbReference>
<dbReference type="InterPro" id="IPR047259">
    <property type="entry name" value="QUIRKY-like"/>
</dbReference>